<evidence type="ECO:0000256" key="1">
    <source>
        <dbReference type="ARBA" id="ARBA00022481"/>
    </source>
</evidence>
<gene>
    <name evidence="4" type="ORF">ACG04R_04335</name>
</gene>
<evidence type="ECO:0008006" key="6">
    <source>
        <dbReference type="Google" id="ProtNLM"/>
    </source>
</evidence>
<reference evidence="4 5" key="1">
    <citation type="submission" date="2024-08" db="EMBL/GenBank/DDBJ databases">
        <authorList>
            <person name="Lu H."/>
        </authorList>
    </citation>
    <scope>NUCLEOTIDE SEQUENCE [LARGE SCALE GENOMIC DNA]</scope>
    <source>
        <strain evidence="4 5">BYS78W</strain>
    </source>
</reference>
<keyword evidence="5" id="KW-1185">Reference proteome</keyword>
<dbReference type="SUPFAM" id="SSF58104">
    <property type="entry name" value="Methyl-accepting chemotaxis protein (MCP) signaling domain"/>
    <property type="match status" value="1"/>
</dbReference>
<sequence>MGEIVRVSAMAGQISLSSREQDRGIVAIHQSMGQLDDMTQRNASLAEESTATAESLRLQAEQLTRAVASFRLEA</sequence>
<name>A0ABW7H7L9_9BURK</name>
<comment type="similarity">
    <text evidence="2">Belongs to the methyl-accepting chemotaxis (MCP) protein family.</text>
</comment>
<evidence type="ECO:0000313" key="5">
    <source>
        <dbReference type="Proteomes" id="UP001606134"/>
    </source>
</evidence>
<evidence type="ECO:0000256" key="2">
    <source>
        <dbReference type="ARBA" id="ARBA00029447"/>
    </source>
</evidence>
<keyword evidence="3" id="KW-0175">Coiled coil</keyword>
<feature type="coiled-coil region" evidence="3">
    <location>
        <begin position="46"/>
        <end position="73"/>
    </location>
</feature>
<proteinExistence type="inferred from homology"/>
<dbReference type="PANTHER" id="PTHR43531">
    <property type="entry name" value="PROTEIN ICFG"/>
    <property type="match status" value="1"/>
</dbReference>
<dbReference type="Gene3D" id="1.10.287.950">
    <property type="entry name" value="Methyl-accepting chemotaxis protein"/>
    <property type="match status" value="1"/>
</dbReference>
<dbReference type="EMBL" id="JBIGIC010000002">
    <property type="protein sequence ID" value="MFG6485888.1"/>
    <property type="molecule type" value="Genomic_DNA"/>
</dbReference>
<dbReference type="Proteomes" id="UP001606134">
    <property type="component" value="Unassembled WGS sequence"/>
</dbReference>
<dbReference type="RefSeq" id="WP_394406643.1">
    <property type="nucleotide sequence ID" value="NZ_JBIGIC010000002.1"/>
</dbReference>
<dbReference type="PANTHER" id="PTHR43531:SF14">
    <property type="entry name" value="METHYL-ACCEPTING CHEMOTAXIS PROTEIN I-RELATED"/>
    <property type="match status" value="1"/>
</dbReference>
<protein>
    <recommendedName>
        <fullName evidence="6">Methyl-accepting transducer domain-containing protein</fullName>
    </recommendedName>
</protein>
<evidence type="ECO:0000313" key="4">
    <source>
        <dbReference type="EMBL" id="MFG6485888.1"/>
    </source>
</evidence>
<keyword evidence="1" id="KW-0488">Methylation</keyword>
<comment type="caution">
    <text evidence="4">The sequence shown here is derived from an EMBL/GenBank/DDBJ whole genome shotgun (WGS) entry which is preliminary data.</text>
</comment>
<dbReference type="InterPro" id="IPR051310">
    <property type="entry name" value="MCP_chemotaxis"/>
</dbReference>
<evidence type="ECO:0000256" key="3">
    <source>
        <dbReference type="SAM" id="Coils"/>
    </source>
</evidence>
<accession>A0ABW7H7L9</accession>
<organism evidence="4 5">
    <name type="scientific">Pelomonas candidula</name>
    <dbReference type="NCBI Taxonomy" id="3299025"/>
    <lineage>
        <taxon>Bacteria</taxon>
        <taxon>Pseudomonadati</taxon>
        <taxon>Pseudomonadota</taxon>
        <taxon>Betaproteobacteria</taxon>
        <taxon>Burkholderiales</taxon>
        <taxon>Sphaerotilaceae</taxon>
        <taxon>Roseateles</taxon>
    </lineage>
</organism>